<sequence length="1113" mass="122780">MMSSFFTPRGARCRSTAPCRSATQHHPASARALSLSLLLGLSPLAGITPAALATPTQAAPEQQAQPAQATPASPAAALNQRQAENQQIPEGQGEQTSSLPTLRVTSGTLRIETGGTVHVEGTGFTPEFLAHHELRSLIIAPKGSSTYVGPYHEPAYQGPRFDVPRLSADGTFSADLEVSSNGIPAGMEYEVILTYRPLDDAHPYQWSTEDRIRTALAVTSNFPQSALPSITYDVDSISEEQINSGKPIEINMTGSGFDGMNKLRFTLVEIDPNDPESYHRYSDFEDLVPADSPYLKRVFHGLIPNGHFQRKITIPAGFLKPSKGYYLSVVGSYPSGVDSSPFGINAISRDFPFIPVGKNPAKMPYQSNTYRNTLPKVSLSPQTVDPHHEGKYKVTISNISPEVDLGYYVKSVDIYSKTARKTIVGITDIPYFDYDIIVVRNPDGTRTVELEIDSAVIKELQNVYLGSEAELRVAFSDSLYQKGNHIFTVTASVQLAAPPTPINPPASDEVRLSVTSGTLNISEGGTVSVTTAPLSAEFRKKYTLFEFGIVERGKDYEWSSYGSKLPEAQYGKRVATLRNQGKVHENPDGSITFTFDVRKQIFDVPEGTLFDVVLTFYPSDEAEPDLRWESTDRRLTARASLPVVRDPEPVQPTYRYSLSAIDKPWQDTTLTVEGYHILDPHAVGGHESVAYLTLYEADPATGKIMGRPVFSDIIPLTECGQLCGGFHNRYFSTEMTIPAGTLKPGRLYMIGIYGSNLPRPGEEEYSGSLLTSVAEFLPVRSTQPNPDQPVARPDLYILNKRISPYQEMNTLTARVSNLPKLTDGHYRFSVQATDDSGKPTGEKALEQVIPAEHLLSGSTDEKLNIPGSSLNYEGSYRVVLEKVTPGKNGAADTVEQVTSEDLELFVSYTAEREAAVEWVKQQVLLDEHKAVLSRRDVTVALYRLAGAPHVELPATSPYADVTPDDPDYAAYIWARQKGITFGWVDGKFHPEANLSIASTVAFLYRYQRALTPASSPESSSLPSSSVPKSDTSDSSNVPEESPTRDSRSRVHWPEYERMDTAFWRESLWATQQIIWGYAEYYRGHGENFSLDTVSSWEFSLMLYRMTHGGSRLK</sequence>
<evidence type="ECO:0000313" key="3">
    <source>
        <dbReference type="EMBL" id="MBF1659416.1"/>
    </source>
</evidence>
<feature type="region of interest" description="Disordered" evidence="1">
    <location>
        <begin position="1013"/>
        <end position="1049"/>
    </location>
</feature>
<feature type="compositionally biased region" description="Polar residues" evidence="1">
    <location>
        <begin position="79"/>
        <end position="101"/>
    </location>
</feature>
<dbReference type="PROSITE" id="PS51272">
    <property type="entry name" value="SLH"/>
    <property type="match status" value="1"/>
</dbReference>
<dbReference type="InterPro" id="IPR001119">
    <property type="entry name" value="SLH_dom"/>
</dbReference>
<proteinExistence type="predicted"/>
<evidence type="ECO:0000256" key="1">
    <source>
        <dbReference type="SAM" id="MobiDB-lite"/>
    </source>
</evidence>
<reference evidence="3" key="1">
    <citation type="submission" date="2020-04" db="EMBL/GenBank/DDBJ databases">
        <title>Deep metagenomics examines the oral microbiome during advanced dental caries in children, revealing novel taxa and co-occurrences with host molecules.</title>
        <authorList>
            <person name="Baker J.L."/>
            <person name="Morton J.T."/>
            <person name="Dinis M."/>
            <person name="Alvarez R."/>
            <person name="Tran N.C."/>
            <person name="Knight R."/>
            <person name="Edlund A."/>
        </authorList>
    </citation>
    <scope>NUCLEOTIDE SEQUENCE</scope>
    <source>
        <strain evidence="3">JCVI_29_bin.11</strain>
    </source>
</reference>
<feature type="compositionally biased region" description="Low complexity" evidence="1">
    <location>
        <begin position="1013"/>
        <end position="1035"/>
    </location>
</feature>
<comment type="caution">
    <text evidence="3">The sequence shown here is derived from an EMBL/GenBank/DDBJ whole genome shotgun (WGS) entry which is preliminary data.</text>
</comment>
<gene>
    <name evidence="3" type="ORF">HXO58_06240</name>
</gene>
<organism evidence="3 4">
    <name type="scientific">Rothia mucilaginosa</name>
    <dbReference type="NCBI Taxonomy" id="43675"/>
    <lineage>
        <taxon>Bacteria</taxon>
        <taxon>Bacillati</taxon>
        <taxon>Actinomycetota</taxon>
        <taxon>Actinomycetes</taxon>
        <taxon>Micrococcales</taxon>
        <taxon>Micrococcaceae</taxon>
        <taxon>Rothia</taxon>
    </lineage>
</organism>
<accession>A0A930PS83</accession>
<dbReference type="Proteomes" id="UP000713964">
    <property type="component" value="Unassembled WGS sequence"/>
</dbReference>
<evidence type="ECO:0000313" key="4">
    <source>
        <dbReference type="Proteomes" id="UP000713964"/>
    </source>
</evidence>
<feature type="region of interest" description="Disordered" evidence="1">
    <location>
        <begin position="53"/>
        <end position="101"/>
    </location>
</feature>
<name>A0A930PS83_9MICC</name>
<dbReference type="EMBL" id="JABZXL010000016">
    <property type="protein sequence ID" value="MBF1659416.1"/>
    <property type="molecule type" value="Genomic_DNA"/>
</dbReference>
<feature type="domain" description="SLH" evidence="2">
    <location>
        <begin position="954"/>
        <end position="1017"/>
    </location>
</feature>
<evidence type="ECO:0000259" key="2">
    <source>
        <dbReference type="PROSITE" id="PS51272"/>
    </source>
</evidence>
<dbReference type="AlphaFoldDB" id="A0A930PS83"/>
<feature type="compositionally biased region" description="Low complexity" evidence="1">
    <location>
        <begin position="53"/>
        <end position="77"/>
    </location>
</feature>
<protein>
    <submittedName>
        <fullName evidence="3">Siroheme synthase</fullName>
    </submittedName>
</protein>